<dbReference type="Pfam" id="PF14246">
    <property type="entry name" value="TetR_C_7"/>
    <property type="match status" value="1"/>
</dbReference>
<dbReference type="RefSeq" id="WP_211783683.1">
    <property type="nucleotide sequence ID" value="NZ_CP047289.1"/>
</dbReference>
<dbReference type="PANTHER" id="PTHR30055:SF146">
    <property type="entry name" value="HTH-TYPE TRANSCRIPTIONAL DUAL REGULATOR CECR"/>
    <property type="match status" value="1"/>
</dbReference>
<dbReference type="PRINTS" id="PR00455">
    <property type="entry name" value="HTHTETR"/>
</dbReference>
<evidence type="ECO:0000256" key="3">
    <source>
        <dbReference type="ARBA" id="ARBA00023163"/>
    </source>
</evidence>
<accession>A0A8J8SLK6</accession>
<dbReference type="EMBL" id="CP047289">
    <property type="protein sequence ID" value="QUS36461.1"/>
    <property type="molecule type" value="Genomic_DNA"/>
</dbReference>
<dbReference type="InterPro" id="IPR023772">
    <property type="entry name" value="DNA-bd_HTH_TetR-type_CS"/>
</dbReference>
<evidence type="ECO:0000313" key="7">
    <source>
        <dbReference type="Proteomes" id="UP000679284"/>
    </source>
</evidence>
<dbReference type="PROSITE" id="PS01081">
    <property type="entry name" value="HTH_TETR_1"/>
    <property type="match status" value="1"/>
</dbReference>
<dbReference type="SUPFAM" id="SSF46689">
    <property type="entry name" value="Homeodomain-like"/>
    <property type="match status" value="1"/>
</dbReference>
<sequence length="214" mass="23523">MTTAPARRHAAGTDPAKRAQILDGALEVFLERGFHAASMREICRAAGVSKGTLYVYFTDKEELFQALIETRRDRKHEVLTGVLNGPAPVAEKLADYGRVLAQTLTSREVVRFQRIIIGLVDGIEGLGPRFYDIAKRRTLDDLTALLTQAVADGTMDIPDIELATHQFAEMTTAGLWRPRLFGSERTPPDMDRIEATVASAVRMFMAGYGRATGG</sequence>
<dbReference type="GO" id="GO:0003700">
    <property type="term" value="F:DNA-binding transcription factor activity"/>
    <property type="evidence" value="ECO:0007669"/>
    <property type="project" value="TreeGrafter"/>
</dbReference>
<dbReference type="Gene3D" id="1.10.357.10">
    <property type="entry name" value="Tetracycline Repressor, domain 2"/>
    <property type="match status" value="1"/>
</dbReference>
<reference evidence="6" key="1">
    <citation type="submission" date="2020-01" db="EMBL/GenBank/DDBJ databases">
        <authorList>
            <person name="Yang Y."/>
            <person name="Kwon Y.M."/>
        </authorList>
    </citation>
    <scope>NUCLEOTIDE SEQUENCE</scope>
    <source>
        <strain evidence="6">PG104</strain>
    </source>
</reference>
<evidence type="ECO:0000259" key="5">
    <source>
        <dbReference type="PROSITE" id="PS50977"/>
    </source>
</evidence>
<evidence type="ECO:0000256" key="2">
    <source>
        <dbReference type="ARBA" id="ARBA00023125"/>
    </source>
</evidence>
<keyword evidence="3" id="KW-0804">Transcription</keyword>
<keyword evidence="1" id="KW-0805">Transcription regulation</keyword>
<dbReference type="AlphaFoldDB" id="A0A8J8SLK6"/>
<dbReference type="InterPro" id="IPR050109">
    <property type="entry name" value="HTH-type_TetR-like_transc_reg"/>
</dbReference>
<dbReference type="Proteomes" id="UP000679284">
    <property type="component" value="Chromosome"/>
</dbReference>
<feature type="DNA-binding region" description="H-T-H motif" evidence="4">
    <location>
        <begin position="38"/>
        <end position="57"/>
    </location>
</feature>
<dbReference type="GO" id="GO:0000976">
    <property type="term" value="F:transcription cis-regulatory region binding"/>
    <property type="evidence" value="ECO:0007669"/>
    <property type="project" value="TreeGrafter"/>
</dbReference>
<feature type="domain" description="HTH tetR-type" evidence="5">
    <location>
        <begin position="15"/>
        <end position="75"/>
    </location>
</feature>
<dbReference type="Pfam" id="PF00440">
    <property type="entry name" value="TetR_N"/>
    <property type="match status" value="1"/>
</dbReference>
<keyword evidence="2 4" id="KW-0238">DNA-binding</keyword>
<keyword evidence="7" id="KW-1185">Reference proteome</keyword>
<dbReference type="KEGG" id="fap:GR316_09425"/>
<dbReference type="InterPro" id="IPR001647">
    <property type="entry name" value="HTH_TetR"/>
</dbReference>
<dbReference type="PANTHER" id="PTHR30055">
    <property type="entry name" value="HTH-TYPE TRANSCRIPTIONAL REGULATOR RUTR"/>
    <property type="match status" value="1"/>
</dbReference>
<organism evidence="6 7">
    <name type="scientific">Falsirhodobacter algicola</name>
    <dbReference type="NCBI Taxonomy" id="2692330"/>
    <lineage>
        <taxon>Bacteria</taxon>
        <taxon>Pseudomonadati</taxon>
        <taxon>Pseudomonadota</taxon>
        <taxon>Alphaproteobacteria</taxon>
        <taxon>Rhodobacterales</taxon>
        <taxon>Paracoccaceae</taxon>
        <taxon>Falsirhodobacter</taxon>
    </lineage>
</organism>
<name>A0A8J8SLK6_9RHOB</name>
<dbReference type="PROSITE" id="PS50977">
    <property type="entry name" value="HTH_TETR_2"/>
    <property type="match status" value="1"/>
</dbReference>
<dbReference type="InterPro" id="IPR009057">
    <property type="entry name" value="Homeodomain-like_sf"/>
</dbReference>
<proteinExistence type="predicted"/>
<evidence type="ECO:0000256" key="4">
    <source>
        <dbReference type="PROSITE-ProRule" id="PRU00335"/>
    </source>
</evidence>
<protein>
    <submittedName>
        <fullName evidence="6">TetR family transcriptional regulator</fullName>
    </submittedName>
</protein>
<evidence type="ECO:0000313" key="6">
    <source>
        <dbReference type="EMBL" id="QUS36461.1"/>
    </source>
</evidence>
<gene>
    <name evidence="6" type="ORF">GR316_09425</name>
</gene>
<dbReference type="FunFam" id="1.10.10.60:FF:000141">
    <property type="entry name" value="TetR family transcriptional regulator"/>
    <property type="match status" value="1"/>
</dbReference>
<dbReference type="Gene3D" id="1.10.10.60">
    <property type="entry name" value="Homeodomain-like"/>
    <property type="match status" value="1"/>
</dbReference>
<evidence type="ECO:0000256" key="1">
    <source>
        <dbReference type="ARBA" id="ARBA00023015"/>
    </source>
</evidence>
<dbReference type="InterPro" id="IPR039536">
    <property type="entry name" value="TetR_C_Proteobacteria"/>
</dbReference>